<feature type="compositionally biased region" description="Polar residues" evidence="6">
    <location>
        <begin position="243"/>
        <end position="267"/>
    </location>
</feature>
<evidence type="ECO:0000256" key="2">
    <source>
        <dbReference type="ARBA" id="ARBA00005778"/>
    </source>
</evidence>
<evidence type="ECO:0000256" key="7">
    <source>
        <dbReference type="SAM" id="SignalP"/>
    </source>
</evidence>
<evidence type="ECO:0000256" key="4">
    <source>
        <dbReference type="ARBA" id="ARBA00023136"/>
    </source>
</evidence>
<dbReference type="PANTHER" id="PTHR12422">
    <property type="entry name" value="GH09096P"/>
    <property type="match status" value="1"/>
</dbReference>
<dbReference type="Pfam" id="PF10342">
    <property type="entry name" value="Kre9_KNH"/>
    <property type="match status" value="1"/>
</dbReference>
<organism evidence="10 11">
    <name type="scientific">Rozella allomycis (strain CSF55)</name>
    <dbReference type="NCBI Taxonomy" id="988480"/>
    <lineage>
        <taxon>Eukaryota</taxon>
        <taxon>Fungi</taxon>
        <taxon>Fungi incertae sedis</taxon>
        <taxon>Cryptomycota</taxon>
        <taxon>Cryptomycota incertae sedis</taxon>
        <taxon>Rozella</taxon>
    </lineage>
</organism>
<evidence type="ECO:0008006" key="12">
    <source>
        <dbReference type="Google" id="ProtNLM"/>
    </source>
</evidence>
<dbReference type="GO" id="GO:0016020">
    <property type="term" value="C:membrane"/>
    <property type="evidence" value="ECO:0007669"/>
    <property type="project" value="UniProtKB-SubCell"/>
</dbReference>
<accession>A0A075APQ0</accession>
<gene>
    <name evidence="10" type="ORF">O9G_003298</name>
</gene>
<evidence type="ECO:0000313" key="11">
    <source>
        <dbReference type="Proteomes" id="UP000030755"/>
    </source>
</evidence>
<dbReference type="Pfam" id="PF07159">
    <property type="entry name" value="CYRIA-B_Rac1-bd"/>
    <property type="match status" value="1"/>
</dbReference>
<keyword evidence="11" id="KW-1185">Reference proteome</keyword>
<sequence length="520" mass="57798">MVWLICFFLLLSKVFSFGNITVTNPIGGNYTTGSTILIQWETTGEVTSQLNIDLINRDNLMNVPVSVVRSISTSLNSYEMTVPTNLETSSFYRLYIWGSVAGKTEAAFSTYSEYFIITNTGSEPLKQFKILSPTPDTTWEVCRNVTISWDYPRVPQMPANLAVHIYQNGGNSAVYTVTRSVEAKVQGITFQVPSTVTPSDSKIYLVSIFTQYNPPSSQPGYTEQFGGNSQLFKIVANSNGTNTCLPPATNNPISKISPNSRTSNGVQPNDDERELHKKVNAMLKQSDSIIDLIKSYKGCSEEIRSAISSPTKDNEKKAWESLLPSVLTLKQAYEFSIVIHEVLLMLMKHLGAGEPLKNLETNKALSATMAKMSNPNIQNDFSYYRRTLSKLRSNSGDMNMSSAIVKGELADKMSLFYAYPTPMLQATISAFSLYFTKDHIVSSSVTDCLSLMSSICLNNISKKRIVIEDQVILCLHIKNVLKIIENEGGNHSNALINALKYSTKHLNDDSTPKNIKQMFE</sequence>
<dbReference type="AlphaFoldDB" id="A0A075APQ0"/>
<dbReference type="InterPro" id="IPR018466">
    <property type="entry name" value="Kre9/Knh1-like_N"/>
</dbReference>
<dbReference type="HOGENOM" id="CLU_523931_0_0_1"/>
<evidence type="ECO:0000259" key="8">
    <source>
        <dbReference type="Pfam" id="PF07159"/>
    </source>
</evidence>
<evidence type="ECO:0000256" key="6">
    <source>
        <dbReference type="SAM" id="MobiDB-lite"/>
    </source>
</evidence>
<name>A0A075APQ0_ROZAC</name>
<keyword evidence="4" id="KW-0472">Membrane</keyword>
<reference evidence="10 11" key="1">
    <citation type="journal article" date="2013" name="Curr. Biol.">
        <title>Shared signatures of parasitism and phylogenomics unite Cryptomycota and microsporidia.</title>
        <authorList>
            <person name="James T.Y."/>
            <person name="Pelin A."/>
            <person name="Bonen L."/>
            <person name="Ahrendt S."/>
            <person name="Sain D."/>
            <person name="Corradi N."/>
            <person name="Stajich J.E."/>
        </authorList>
    </citation>
    <scope>NUCLEOTIDE SEQUENCE [LARGE SCALE GENOMIC DNA]</scope>
    <source>
        <strain evidence="10 11">CSF55</strain>
    </source>
</reference>
<evidence type="ECO:0000256" key="1">
    <source>
        <dbReference type="ARBA" id="ARBA00004635"/>
    </source>
</evidence>
<dbReference type="Proteomes" id="UP000030755">
    <property type="component" value="Unassembled WGS sequence"/>
</dbReference>
<evidence type="ECO:0000313" key="10">
    <source>
        <dbReference type="EMBL" id="EPZ32159.1"/>
    </source>
</evidence>
<evidence type="ECO:0000256" key="5">
    <source>
        <dbReference type="ARBA" id="ARBA00023288"/>
    </source>
</evidence>
<feature type="signal peptide" evidence="7">
    <location>
        <begin position="1"/>
        <end position="16"/>
    </location>
</feature>
<keyword evidence="3 7" id="KW-0732">Signal</keyword>
<dbReference type="OrthoDB" id="60973at2759"/>
<dbReference type="GO" id="GO:0030833">
    <property type="term" value="P:regulation of actin filament polymerization"/>
    <property type="evidence" value="ECO:0007669"/>
    <property type="project" value="InterPro"/>
</dbReference>
<dbReference type="InterPro" id="IPR009828">
    <property type="entry name" value="CYRIA/CYRIB_Rac1-bd"/>
</dbReference>
<protein>
    <recommendedName>
        <fullName evidence="12">DUF1394-domain-containing protein</fullName>
    </recommendedName>
</protein>
<feature type="domain" description="CYRIA/CYRIB Rac1 binding" evidence="8">
    <location>
        <begin position="266"/>
        <end position="477"/>
    </location>
</feature>
<comment type="similarity">
    <text evidence="2">Belongs to the CYRI family.</text>
</comment>
<dbReference type="GO" id="GO:0031267">
    <property type="term" value="F:small GTPase binding"/>
    <property type="evidence" value="ECO:0007669"/>
    <property type="project" value="InterPro"/>
</dbReference>
<proteinExistence type="inferred from homology"/>
<dbReference type="EMBL" id="KE561174">
    <property type="protein sequence ID" value="EPZ32159.1"/>
    <property type="molecule type" value="Genomic_DNA"/>
</dbReference>
<evidence type="ECO:0000256" key="3">
    <source>
        <dbReference type="ARBA" id="ARBA00022729"/>
    </source>
</evidence>
<feature type="domain" description="Yeast cell wall synthesis Kre9/Knh1-like N-terminal" evidence="9">
    <location>
        <begin position="30"/>
        <end position="115"/>
    </location>
</feature>
<comment type="subcellular location">
    <subcellularLocation>
        <location evidence="1">Membrane</location>
        <topology evidence="1">Lipid-anchor</topology>
    </subcellularLocation>
</comment>
<feature type="chain" id="PRO_5001704741" description="DUF1394-domain-containing protein" evidence="7">
    <location>
        <begin position="17"/>
        <end position="520"/>
    </location>
</feature>
<dbReference type="InterPro" id="IPR039789">
    <property type="entry name" value="CYRI"/>
</dbReference>
<feature type="region of interest" description="Disordered" evidence="6">
    <location>
        <begin position="243"/>
        <end position="270"/>
    </location>
</feature>
<evidence type="ECO:0000259" key="9">
    <source>
        <dbReference type="Pfam" id="PF10342"/>
    </source>
</evidence>
<keyword evidence="5" id="KW-0449">Lipoprotein</keyword>